<sequence length="37" mass="4747">MFNKIKKFLAIEDLFCRRNCQQMLKEKRIIEQYKYLY</sequence>
<dbReference type="AlphaFoldDB" id="A0A2T5RJM1"/>
<proteinExistence type="predicted"/>
<name>A0A2T5RJM1_9FIRM</name>
<evidence type="ECO:0000313" key="3">
    <source>
        <dbReference type="Proteomes" id="UP000244089"/>
    </source>
</evidence>
<dbReference type="EMBL" id="SNXX01000041">
    <property type="protein sequence ID" value="TDP84877.1"/>
    <property type="molecule type" value="Genomic_DNA"/>
</dbReference>
<comment type="caution">
    <text evidence="1">The sequence shown here is derived from an EMBL/GenBank/DDBJ whole genome shotgun (WGS) entry which is preliminary data.</text>
</comment>
<reference evidence="1 3" key="1">
    <citation type="submission" date="2018-04" db="EMBL/GenBank/DDBJ databases">
        <title>Subsurface microbial communities from deep shales in Ohio and West Virginia, USA.</title>
        <authorList>
            <person name="Wrighton K."/>
        </authorList>
    </citation>
    <scope>NUCLEOTIDE SEQUENCE [LARGE SCALE GENOMIC DNA]</scope>
    <source>
        <strain evidence="2 4">MSL 7</strain>
        <strain evidence="1 3">WC1</strain>
    </source>
</reference>
<evidence type="ECO:0000313" key="4">
    <source>
        <dbReference type="Proteomes" id="UP000295176"/>
    </source>
</evidence>
<accession>A0A2T5RJM1</accession>
<gene>
    <name evidence="2" type="ORF">C7957_14113</name>
    <name evidence="1" type="ORF">C8C76_1138</name>
</gene>
<protein>
    <submittedName>
        <fullName evidence="1">Uncharacterized protein</fullName>
    </submittedName>
</protein>
<dbReference type="EMBL" id="QAXS01000013">
    <property type="protein sequence ID" value="PTV98877.1"/>
    <property type="molecule type" value="Genomic_DNA"/>
</dbReference>
<dbReference type="Proteomes" id="UP000295176">
    <property type="component" value="Unassembled WGS sequence"/>
</dbReference>
<organism evidence="1 3">
    <name type="scientific">Halanaerobium saccharolyticum</name>
    <dbReference type="NCBI Taxonomy" id="43595"/>
    <lineage>
        <taxon>Bacteria</taxon>
        <taxon>Bacillati</taxon>
        <taxon>Bacillota</taxon>
        <taxon>Clostridia</taxon>
        <taxon>Halanaerobiales</taxon>
        <taxon>Halanaerobiaceae</taxon>
        <taxon>Halanaerobium</taxon>
    </lineage>
</organism>
<dbReference type="Proteomes" id="UP000244089">
    <property type="component" value="Unassembled WGS sequence"/>
</dbReference>
<evidence type="ECO:0000313" key="2">
    <source>
        <dbReference type="EMBL" id="TDP84877.1"/>
    </source>
</evidence>
<evidence type="ECO:0000313" key="1">
    <source>
        <dbReference type="EMBL" id="PTV98877.1"/>
    </source>
</evidence>